<reference evidence="10" key="1">
    <citation type="journal article" date="2018" name="Nat. Microbiol.">
        <title>Leveraging single-cell genomics to expand the fungal tree of life.</title>
        <authorList>
            <person name="Ahrendt S.R."/>
            <person name="Quandt C.A."/>
            <person name="Ciobanu D."/>
            <person name="Clum A."/>
            <person name="Salamov A."/>
            <person name="Andreopoulos B."/>
            <person name="Cheng J.F."/>
            <person name="Woyke T."/>
            <person name="Pelin A."/>
            <person name="Henrissat B."/>
            <person name="Reynolds N.K."/>
            <person name="Benny G.L."/>
            <person name="Smith M.E."/>
            <person name="James T.Y."/>
            <person name="Grigoriev I.V."/>
        </authorList>
    </citation>
    <scope>NUCLEOTIDE SEQUENCE [LARGE SCALE GENOMIC DNA]</scope>
</reference>
<feature type="transmembrane region" description="Helical" evidence="8">
    <location>
        <begin position="69"/>
        <end position="99"/>
    </location>
</feature>
<dbReference type="EMBL" id="KZ998975">
    <property type="protein sequence ID" value="RKO85547.1"/>
    <property type="molecule type" value="Genomic_DNA"/>
</dbReference>
<keyword evidence="3" id="KW-1003">Cell membrane</keyword>
<accession>A0A4V1IQ72</accession>
<sequence>FDWEPWANQQAYCAGFFILTGGIIGCFYPNQIFGFVNIGLGLLIMGFEKPIPPFTLLGPLSSNFYFRSFFYFVAIAATMFQACTMTGGLCLFCAAVTYLRAAINGEEWKPPKKG</sequence>
<feature type="non-terminal residue" evidence="9">
    <location>
        <position position="114"/>
    </location>
</feature>
<gene>
    <name evidence="9" type="ORF">BDK51DRAFT_11724</name>
</gene>
<dbReference type="GO" id="GO:0020037">
    <property type="term" value="F:heme binding"/>
    <property type="evidence" value="ECO:0007669"/>
    <property type="project" value="InterPro"/>
</dbReference>
<dbReference type="PANTHER" id="PTHR15168">
    <property type="entry name" value="CYTOCHROME B-245 LIGHT CHAIN"/>
    <property type="match status" value="1"/>
</dbReference>
<comment type="similarity">
    <text evidence="2">Belongs to the p22phox family.</text>
</comment>
<evidence type="ECO:0000256" key="6">
    <source>
        <dbReference type="ARBA" id="ARBA00023136"/>
    </source>
</evidence>
<proteinExistence type="inferred from homology"/>
<feature type="transmembrane region" description="Helical" evidence="8">
    <location>
        <begin position="6"/>
        <end position="25"/>
    </location>
</feature>
<dbReference type="Pfam" id="PF05038">
    <property type="entry name" value="Cytochrom_B558a"/>
    <property type="match status" value="1"/>
</dbReference>
<evidence type="ECO:0000256" key="1">
    <source>
        <dbReference type="ARBA" id="ARBA00004236"/>
    </source>
</evidence>
<dbReference type="Proteomes" id="UP000269721">
    <property type="component" value="Unassembled WGS sequence"/>
</dbReference>
<evidence type="ECO:0000313" key="9">
    <source>
        <dbReference type="EMBL" id="RKO85547.1"/>
    </source>
</evidence>
<keyword evidence="10" id="KW-1185">Reference proteome</keyword>
<dbReference type="AlphaFoldDB" id="A0A4V1IQ72"/>
<name>A0A4V1IQ72_9FUNG</name>
<protein>
    <recommendedName>
        <fullName evidence="7">p22-phox</fullName>
    </recommendedName>
</protein>
<evidence type="ECO:0000256" key="7">
    <source>
        <dbReference type="ARBA" id="ARBA00030298"/>
    </source>
</evidence>
<evidence type="ECO:0000256" key="4">
    <source>
        <dbReference type="ARBA" id="ARBA00022692"/>
    </source>
</evidence>
<dbReference type="OrthoDB" id="2110422at2759"/>
<evidence type="ECO:0000256" key="8">
    <source>
        <dbReference type="SAM" id="Phobius"/>
    </source>
</evidence>
<evidence type="ECO:0000256" key="3">
    <source>
        <dbReference type="ARBA" id="ARBA00022475"/>
    </source>
</evidence>
<feature type="non-terminal residue" evidence="9">
    <location>
        <position position="1"/>
    </location>
</feature>
<keyword evidence="4 8" id="KW-0812">Transmembrane</keyword>
<dbReference type="GO" id="GO:0005886">
    <property type="term" value="C:plasma membrane"/>
    <property type="evidence" value="ECO:0007669"/>
    <property type="project" value="UniProtKB-SubCell"/>
</dbReference>
<dbReference type="InterPro" id="IPR007732">
    <property type="entry name" value="Cyt_b558_asu"/>
</dbReference>
<evidence type="ECO:0000256" key="5">
    <source>
        <dbReference type="ARBA" id="ARBA00022989"/>
    </source>
</evidence>
<organism evidence="9 10">
    <name type="scientific">Blyttiomyces helicus</name>
    <dbReference type="NCBI Taxonomy" id="388810"/>
    <lineage>
        <taxon>Eukaryota</taxon>
        <taxon>Fungi</taxon>
        <taxon>Fungi incertae sedis</taxon>
        <taxon>Chytridiomycota</taxon>
        <taxon>Chytridiomycota incertae sedis</taxon>
        <taxon>Chytridiomycetes</taxon>
        <taxon>Chytridiomycetes incertae sedis</taxon>
        <taxon>Blyttiomyces</taxon>
    </lineage>
</organism>
<comment type="subcellular location">
    <subcellularLocation>
        <location evidence="1">Cell membrane</location>
    </subcellularLocation>
</comment>
<evidence type="ECO:0000313" key="10">
    <source>
        <dbReference type="Proteomes" id="UP000269721"/>
    </source>
</evidence>
<keyword evidence="6 8" id="KW-0472">Membrane</keyword>
<dbReference type="PANTHER" id="PTHR15168:SF0">
    <property type="entry name" value="CYTOCHROME B-245 LIGHT CHAIN"/>
    <property type="match status" value="1"/>
</dbReference>
<evidence type="ECO:0000256" key="2">
    <source>
        <dbReference type="ARBA" id="ARBA00010590"/>
    </source>
</evidence>
<keyword evidence="5 8" id="KW-1133">Transmembrane helix</keyword>